<dbReference type="AlphaFoldDB" id="A0A227PIJ0"/>
<comment type="caution">
    <text evidence="1">The sequence shown here is derived from an EMBL/GenBank/DDBJ whole genome shotgun (WGS) entry which is preliminary data.</text>
</comment>
<sequence>MLNKIKNSFLCKCLQVLLIGYFLLSSINISGTIGRILNNRTEVHSVKGMACDFLKKIFKCDAIPEELDDYKTKDSKTTKLAKGTPLLDYLVPLDASVPGLYFELETKSKNYISNPIFFFGFHGKIHLRPPQFIV</sequence>
<reference evidence="1 2" key="1">
    <citation type="submission" date="2016-11" db="EMBL/GenBank/DDBJ databases">
        <title>Whole genomes of Flavobacteriaceae.</title>
        <authorList>
            <person name="Stine C."/>
            <person name="Li C."/>
            <person name="Tadesse D."/>
        </authorList>
    </citation>
    <scope>NUCLEOTIDE SEQUENCE [LARGE SCALE GENOMIC DNA]</scope>
    <source>
        <strain evidence="1 2">DSM 24704</strain>
    </source>
</reference>
<protein>
    <submittedName>
        <fullName evidence="1">Uncharacterized protein</fullName>
    </submittedName>
</protein>
<proteinExistence type="predicted"/>
<dbReference type="Proteomes" id="UP000214684">
    <property type="component" value="Unassembled WGS sequence"/>
</dbReference>
<evidence type="ECO:0000313" key="1">
    <source>
        <dbReference type="EMBL" id="OXG09088.1"/>
    </source>
</evidence>
<dbReference type="EMBL" id="MUGS01000004">
    <property type="protein sequence ID" value="OXG09088.1"/>
    <property type="molecule type" value="Genomic_DNA"/>
</dbReference>
<gene>
    <name evidence="1" type="ORF">B0A64_03585</name>
</gene>
<keyword evidence="2" id="KW-1185">Reference proteome</keyword>
<accession>A0A227PIJ0</accession>
<dbReference type="OrthoDB" id="1374192at2"/>
<evidence type="ECO:0000313" key="2">
    <source>
        <dbReference type="Proteomes" id="UP000214684"/>
    </source>
</evidence>
<organism evidence="1 2">
    <name type="scientific">Flavobacterium araucananum</name>
    <dbReference type="NCBI Taxonomy" id="946678"/>
    <lineage>
        <taxon>Bacteria</taxon>
        <taxon>Pseudomonadati</taxon>
        <taxon>Bacteroidota</taxon>
        <taxon>Flavobacteriia</taxon>
        <taxon>Flavobacteriales</taxon>
        <taxon>Flavobacteriaceae</taxon>
        <taxon>Flavobacterium</taxon>
    </lineage>
</organism>
<dbReference type="RefSeq" id="WP_089478175.1">
    <property type="nucleotide sequence ID" value="NZ_MUGS01000004.1"/>
</dbReference>
<name>A0A227PIJ0_9FLAO</name>